<dbReference type="EMBL" id="BSST01000001">
    <property type="protein sequence ID" value="GLX76948.1"/>
    <property type="molecule type" value="Genomic_DNA"/>
</dbReference>
<dbReference type="PANTHER" id="PTHR47506:SF7">
    <property type="entry name" value="TRANSCRIPTIONAL REGULATORY PROTEIN"/>
    <property type="match status" value="1"/>
</dbReference>
<dbReference type="PRINTS" id="PR00455">
    <property type="entry name" value="HTHTETR"/>
</dbReference>
<keyword evidence="3" id="KW-0804">Transcription</keyword>
<evidence type="ECO:0000313" key="6">
    <source>
        <dbReference type="EMBL" id="GLX76948.1"/>
    </source>
</evidence>
<evidence type="ECO:0000256" key="3">
    <source>
        <dbReference type="ARBA" id="ARBA00023163"/>
    </source>
</evidence>
<feature type="DNA-binding region" description="H-T-H motif" evidence="4">
    <location>
        <begin position="32"/>
        <end position="51"/>
    </location>
</feature>
<dbReference type="InterPro" id="IPR009057">
    <property type="entry name" value="Homeodomain-like_sf"/>
</dbReference>
<dbReference type="Gene3D" id="1.10.10.60">
    <property type="entry name" value="Homeodomain-like"/>
    <property type="match status" value="1"/>
</dbReference>
<dbReference type="PROSITE" id="PS50977">
    <property type="entry name" value="HTH_TETR_2"/>
    <property type="match status" value="1"/>
</dbReference>
<dbReference type="InterPro" id="IPR001647">
    <property type="entry name" value="HTH_TetR"/>
</dbReference>
<accession>A0ABQ6GLS0</accession>
<keyword evidence="1" id="KW-0805">Transcription regulation</keyword>
<evidence type="ECO:0000256" key="4">
    <source>
        <dbReference type="PROSITE-ProRule" id="PRU00335"/>
    </source>
</evidence>
<organism evidence="6 7">
    <name type="scientific">Thalassotalea insulae</name>
    <dbReference type="NCBI Taxonomy" id="2056778"/>
    <lineage>
        <taxon>Bacteria</taxon>
        <taxon>Pseudomonadati</taxon>
        <taxon>Pseudomonadota</taxon>
        <taxon>Gammaproteobacteria</taxon>
        <taxon>Alteromonadales</taxon>
        <taxon>Colwelliaceae</taxon>
        <taxon>Thalassotalea</taxon>
    </lineage>
</organism>
<dbReference type="InterPro" id="IPR036271">
    <property type="entry name" value="Tet_transcr_reg_TetR-rel_C_sf"/>
</dbReference>
<dbReference type="Pfam" id="PF00440">
    <property type="entry name" value="TetR_N"/>
    <property type="match status" value="1"/>
</dbReference>
<dbReference type="Proteomes" id="UP001157186">
    <property type="component" value="Unassembled WGS sequence"/>
</dbReference>
<evidence type="ECO:0000313" key="7">
    <source>
        <dbReference type="Proteomes" id="UP001157186"/>
    </source>
</evidence>
<dbReference type="PANTHER" id="PTHR47506">
    <property type="entry name" value="TRANSCRIPTIONAL REGULATORY PROTEIN"/>
    <property type="match status" value="1"/>
</dbReference>
<comment type="caution">
    <text evidence="6">The sequence shown here is derived from an EMBL/GenBank/DDBJ whole genome shotgun (WGS) entry which is preliminary data.</text>
</comment>
<reference evidence="6 7" key="1">
    <citation type="submission" date="2023-03" db="EMBL/GenBank/DDBJ databases">
        <title>Draft genome sequence of Thalassotalea insulae KCTC 62186T.</title>
        <authorList>
            <person name="Sawabe T."/>
        </authorList>
    </citation>
    <scope>NUCLEOTIDE SEQUENCE [LARGE SCALE GENOMIC DNA]</scope>
    <source>
        <strain evidence="6 7">KCTC 62186</strain>
    </source>
</reference>
<dbReference type="SUPFAM" id="SSF48498">
    <property type="entry name" value="Tetracyclin repressor-like, C-terminal domain"/>
    <property type="match status" value="1"/>
</dbReference>
<dbReference type="SUPFAM" id="SSF46689">
    <property type="entry name" value="Homeodomain-like"/>
    <property type="match status" value="1"/>
</dbReference>
<evidence type="ECO:0000256" key="1">
    <source>
        <dbReference type="ARBA" id="ARBA00023015"/>
    </source>
</evidence>
<name>A0ABQ6GLS0_9GAMM</name>
<protein>
    <submittedName>
        <fullName evidence="6">TetR family transcriptional regulator</fullName>
    </submittedName>
</protein>
<keyword evidence="2 4" id="KW-0238">DNA-binding</keyword>
<dbReference type="InterPro" id="IPR023772">
    <property type="entry name" value="DNA-bd_HTH_TetR-type_CS"/>
</dbReference>
<gene>
    <name evidence="6" type="ORF">tinsulaeT_02880</name>
</gene>
<evidence type="ECO:0000259" key="5">
    <source>
        <dbReference type="PROSITE" id="PS50977"/>
    </source>
</evidence>
<evidence type="ECO:0000256" key="2">
    <source>
        <dbReference type="ARBA" id="ARBA00023125"/>
    </source>
</evidence>
<dbReference type="Gene3D" id="1.10.357.10">
    <property type="entry name" value="Tetracycline Repressor, domain 2"/>
    <property type="match status" value="1"/>
</dbReference>
<sequence>MAWHKQHKTQTKDRILTSAAELFTRYGFENVSINQVMTKAQLTRGAFYAHFDSKSDLHAQALVKAAMLAKEQNTSLSPQCLTTVMQNYLSKAHRDQQIQHLCPLAFLAADINQQDPQVKTTYTQIFKGFIDNTNQFTQDEQTALQTSILMIGGLALANALNDTNLSDSVLNACQKAIIKLTEL</sequence>
<feature type="domain" description="HTH tetR-type" evidence="5">
    <location>
        <begin position="9"/>
        <end position="69"/>
    </location>
</feature>
<proteinExistence type="predicted"/>
<dbReference type="RefSeq" id="WP_284242752.1">
    <property type="nucleotide sequence ID" value="NZ_BSST01000001.1"/>
</dbReference>
<dbReference type="PROSITE" id="PS01081">
    <property type="entry name" value="HTH_TETR_1"/>
    <property type="match status" value="1"/>
</dbReference>
<keyword evidence="7" id="KW-1185">Reference proteome</keyword>